<dbReference type="Pfam" id="PF09994">
    <property type="entry name" value="T6SS_Tle1-like_cat"/>
    <property type="match status" value="1"/>
</dbReference>
<dbReference type="STRING" id="139825.A0A401GPR0"/>
<dbReference type="RefSeq" id="XP_027615120.1">
    <property type="nucleotide sequence ID" value="XM_027759319.1"/>
</dbReference>
<dbReference type="EMBL" id="BFAD01000006">
    <property type="protein sequence ID" value="GBE84207.1"/>
    <property type="molecule type" value="Genomic_DNA"/>
</dbReference>
<protein>
    <recommendedName>
        <fullName evidence="2">T6SS Phospholipase effector Tle1-like catalytic domain-containing protein</fullName>
    </recommendedName>
</protein>
<dbReference type="InParanoid" id="A0A401GPR0"/>
<dbReference type="SUPFAM" id="SSF53474">
    <property type="entry name" value="alpha/beta-Hydrolases"/>
    <property type="match status" value="1"/>
</dbReference>
<dbReference type="PANTHER" id="PTHR33840:SF1">
    <property type="entry name" value="TLE1 PHOSPHOLIPASE DOMAIN-CONTAINING PROTEIN"/>
    <property type="match status" value="1"/>
</dbReference>
<feature type="domain" description="T6SS Phospholipase effector Tle1-like catalytic" evidence="2">
    <location>
        <begin position="61"/>
        <end position="291"/>
    </location>
</feature>
<dbReference type="OrthoDB" id="3057168at2759"/>
<dbReference type="InterPro" id="IPR018712">
    <property type="entry name" value="Tle1-like_cat"/>
</dbReference>
<organism evidence="3 4">
    <name type="scientific">Sparassis crispa</name>
    <dbReference type="NCBI Taxonomy" id="139825"/>
    <lineage>
        <taxon>Eukaryota</taxon>
        <taxon>Fungi</taxon>
        <taxon>Dikarya</taxon>
        <taxon>Basidiomycota</taxon>
        <taxon>Agaricomycotina</taxon>
        <taxon>Agaricomycetes</taxon>
        <taxon>Polyporales</taxon>
        <taxon>Sparassidaceae</taxon>
        <taxon>Sparassis</taxon>
    </lineage>
</organism>
<sequence length="430" mass="47375">MTSKTLLVFCDGTGMDGQLSQSDTGARAGGIRPDDVQVLFDKPDAGKTAPKKDEPPVRGGTGNQQYASNVLRLSRSVLPRTKDGKPQIVFYQSGVGAETDFEGSSDLQQLLAQMTGVLVASKIRDAYAFIAQNYEDGDDICIFGFSRGAYTARKLAGLIDLIGLLTRTSMGLFFTIWRALVDGKKPDIPSDTRRVRIKCVAVWDTVGSVLNTIDALSIKDTSLPPTIDVALHALSLQENRQKFLPTLWTVPKRGLNRNQIFKQVWFPGAHSDVGGGYARHELADLALFWIAGEIESFVNLDLAFVQRSGQPKPEQWGTSQPHNAYEELSFAAQIVIQHETRLESKQIDMTSIFHPSLKVAPSRLDDPRYMITLETVQQAFGSSFVPQYASLNKFEQKCKDQWGKTPYSGPSQIPVFENPGQLFGAPVGQE</sequence>
<evidence type="ECO:0000256" key="1">
    <source>
        <dbReference type="SAM" id="MobiDB-lite"/>
    </source>
</evidence>
<dbReference type="Proteomes" id="UP000287166">
    <property type="component" value="Unassembled WGS sequence"/>
</dbReference>
<dbReference type="InterPro" id="IPR029058">
    <property type="entry name" value="AB_hydrolase_fold"/>
</dbReference>
<dbReference type="AlphaFoldDB" id="A0A401GPR0"/>
<evidence type="ECO:0000259" key="2">
    <source>
        <dbReference type="Pfam" id="PF09994"/>
    </source>
</evidence>
<dbReference type="GeneID" id="38781124"/>
<keyword evidence="4" id="KW-1185">Reference proteome</keyword>
<reference evidence="3 4" key="1">
    <citation type="journal article" date="2018" name="Sci. Rep.">
        <title>Genome sequence of the cauliflower mushroom Sparassis crispa (Hanabiratake) and its association with beneficial usage.</title>
        <authorList>
            <person name="Kiyama R."/>
            <person name="Furutani Y."/>
            <person name="Kawaguchi K."/>
            <person name="Nakanishi T."/>
        </authorList>
    </citation>
    <scope>NUCLEOTIDE SEQUENCE [LARGE SCALE GENOMIC DNA]</scope>
</reference>
<dbReference type="PANTHER" id="PTHR33840">
    <property type="match status" value="1"/>
</dbReference>
<feature type="compositionally biased region" description="Basic and acidic residues" evidence="1">
    <location>
        <begin position="41"/>
        <end position="56"/>
    </location>
</feature>
<proteinExistence type="predicted"/>
<accession>A0A401GPR0</accession>
<evidence type="ECO:0000313" key="4">
    <source>
        <dbReference type="Proteomes" id="UP000287166"/>
    </source>
</evidence>
<feature type="region of interest" description="Disordered" evidence="1">
    <location>
        <begin position="41"/>
        <end position="64"/>
    </location>
</feature>
<gene>
    <name evidence="3" type="ORF">SCP_0601850</name>
</gene>
<name>A0A401GPR0_9APHY</name>
<comment type="caution">
    <text evidence="3">The sequence shown here is derived from an EMBL/GenBank/DDBJ whole genome shotgun (WGS) entry which is preliminary data.</text>
</comment>
<evidence type="ECO:0000313" key="3">
    <source>
        <dbReference type="EMBL" id="GBE84207.1"/>
    </source>
</evidence>